<dbReference type="EMBL" id="AMCI01005250">
    <property type="protein sequence ID" value="EJW96509.1"/>
    <property type="molecule type" value="Genomic_DNA"/>
</dbReference>
<proteinExistence type="predicted"/>
<evidence type="ECO:0000313" key="1">
    <source>
        <dbReference type="EMBL" id="EJW96509.1"/>
    </source>
</evidence>
<reference evidence="1" key="1">
    <citation type="journal article" date="2012" name="PLoS ONE">
        <title>Gene sets for utilization of primary and secondary nutrition supplies in the distal gut of endangered iberian lynx.</title>
        <authorList>
            <person name="Alcaide M."/>
            <person name="Messina E."/>
            <person name="Richter M."/>
            <person name="Bargiela R."/>
            <person name="Peplies J."/>
            <person name="Huws S.A."/>
            <person name="Newbold C.J."/>
            <person name="Golyshin P.N."/>
            <person name="Simon M.A."/>
            <person name="Lopez G."/>
            <person name="Yakimov M.M."/>
            <person name="Ferrer M."/>
        </authorList>
    </citation>
    <scope>NUCLEOTIDE SEQUENCE</scope>
</reference>
<dbReference type="AlphaFoldDB" id="J9GAQ6"/>
<gene>
    <name evidence="1" type="ORF">EVA_15384</name>
</gene>
<sequence>MISPSGSAEARTLQPSVTVSMLPSSEETAVLASSPSPSRNSASAGSSFSAFSLAAFTSEYNFFTSSWDSNFDTYAVILASWMAPPSILQLPSLSFFT</sequence>
<comment type="caution">
    <text evidence="1">The sequence shown here is derived from an EMBL/GenBank/DDBJ whole genome shotgun (WGS) entry which is preliminary data.</text>
</comment>
<accession>J9GAQ6</accession>
<name>J9GAQ6_9ZZZZ</name>
<protein>
    <submittedName>
        <fullName evidence="1">Uncharacterized protein</fullName>
    </submittedName>
</protein>
<organism evidence="1">
    <name type="scientific">gut metagenome</name>
    <dbReference type="NCBI Taxonomy" id="749906"/>
    <lineage>
        <taxon>unclassified sequences</taxon>
        <taxon>metagenomes</taxon>
        <taxon>organismal metagenomes</taxon>
    </lineage>
</organism>